<dbReference type="GO" id="GO:0016020">
    <property type="term" value="C:membrane"/>
    <property type="evidence" value="ECO:0007669"/>
    <property type="project" value="InterPro"/>
</dbReference>
<evidence type="ECO:0000256" key="5">
    <source>
        <dbReference type="SAM" id="SignalP"/>
    </source>
</evidence>
<feature type="region of interest" description="Disordered" evidence="4">
    <location>
        <begin position="102"/>
        <end position="127"/>
    </location>
</feature>
<dbReference type="EC" id="3.4.21.-" evidence="6"/>
<accession>A0A379ILZ0</accession>
<protein>
    <submittedName>
        <fullName evidence="6">Outer membrane porin</fullName>
        <ecNumber evidence="6">3.4.21.-</ecNumber>
    </submittedName>
</protein>
<dbReference type="InterPro" id="IPR023614">
    <property type="entry name" value="Porin_dom_sf"/>
</dbReference>
<dbReference type="GO" id="GO:0015288">
    <property type="term" value="F:porin activity"/>
    <property type="evidence" value="ECO:0007669"/>
    <property type="project" value="TreeGrafter"/>
</dbReference>
<dbReference type="PANTHER" id="PTHR34596">
    <property type="entry name" value="CHITOPORIN"/>
    <property type="match status" value="1"/>
</dbReference>
<comment type="similarity">
    <text evidence="1">Belongs to the outer membrane porin (Opr) (TC 1.B.25) family.</text>
</comment>
<name>A0A379ILZ0_PSEFL</name>
<evidence type="ECO:0000256" key="2">
    <source>
        <dbReference type="ARBA" id="ARBA00022448"/>
    </source>
</evidence>
<dbReference type="AlphaFoldDB" id="A0A379ILZ0"/>
<dbReference type="GO" id="GO:0016787">
    <property type="term" value="F:hydrolase activity"/>
    <property type="evidence" value="ECO:0007669"/>
    <property type="project" value="UniProtKB-KW"/>
</dbReference>
<dbReference type="Pfam" id="PF03573">
    <property type="entry name" value="OprD"/>
    <property type="match status" value="1"/>
</dbReference>
<sequence length="216" mass="22948">MNNKSIYGLSLIALGMSMGQVAVAVEQKPEGFIEGSTFSILNRNLYLNRDYRKGQSSPTGNGYSAEWGHGIIGRFESGFTQGTVGFGIDAFAMEGLKLDSGDGRSGARSSVDVLPHNSKGQPEDSYSKVGGAAKVRFLDTVVKVGDVFPSTPVVAYGDSRLLPESFRGATFTNTSIKDLTLQGGRLHAMSQPNSSGMRDGFSTFYAGAVDAPWIAI</sequence>
<dbReference type="Proteomes" id="UP000255125">
    <property type="component" value="Unassembled WGS sequence"/>
</dbReference>
<reference evidence="6 7" key="1">
    <citation type="submission" date="2018-06" db="EMBL/GenBank/DDBJ databases">
        <authorList>
            <consortium name="Pathogen Informatics"/>
            <person name="Doyle S."/>
        </authorList>
    </citation>
    <scope>NUCLEOTIDE SEQUENCE [LARGE SCALE GENOMIC DNA]</scope>
    <source>
        <strain evidence="6 7">NCTC10392</strain>
    </source>
</reference>
<organism evidence="6 7">
    <name type="scientific">Pseudomonas fluorescens</name>
    <dbReference type="NCBI Taxonomy" id="294"/>
    <lineage>
        <taxon>Bacteria</taxon>
        <taxon>Pseudomonadati</taxon>
        <taxon>Pseudomonadota</taxon>
        <taxon>Gammaproteobacteria</taxon>
        <taxon>Pseudomonadales</taxon>
        <taxon>Pseudomonadaceae</taxon>
        <taxon>Pseudomonas</taxon>
    </lineage>
</organism>
<evidence type="ECO:0000256" key="1">
    <source>
        <dbReference type="ARBA" id="ARBA00009075"/>
    </source>
</evidence>
<dbReference type="InterPro" id="IPR005318">
    <property type="entry name" value="OM_porin_bac"/>
</dbReference>
<dbReference type="Gene3D" id="2.40.160.10">
    <property type="entry name" value="Porin"/>
    <property type="match status" value="1"/>
</dbReference>
<evidence type="ECO:0000313" key="7">
    <source>
        <dbReference type="Proteomes" id="UP000255125"/>
    </source>
</evidence>
<proteinExistence type="inferred from homology"/>
<evidence type="ECO:0000256" key="3">
    <source>
        <dbReference type="ARBA" id="ARBA00022729"/>
    </source>
</evidence>
<evidence type="ECO:0000313" key="6">
    <source>
        <dbReference type="EMBL" id="SUD35172.1"/>
    </source>
</evidence>
<keyword evidence="6" id="KW-0378">Hydrolase</keyword>
<keyword evidence="3 5" id="KW-0732">Signal</keyword>
<feature type="chain" id="PRO_5016912734" evidence="5">
    <location>
        <begin position="25"/>
        <end position="216"/>
    </location>
</feature>
<dbReference type="EMBL" id="UGUS01000002">
    <property type="protein sequence ID" value="SUD35172.1"/>
    <property type="molecule type" value="Genomic_DNA"/>
</dbReference>
<gene>
    <name evidence="6" type="primary">oprD_14</name>
    <name evidence="6" type="ORF">NCTC10392_05779</name>
</gene>
<evidence type="ECO:0000256" key="4">
    <source>
        <dbReference type="SAM" id="MobiDB-lite"/>
    </source>
</evidence>
<dbReference type="PANTHER" id="PTHR34596:SF2">
    <property type="entry name" value="CHITOPORIN"/>
    <property type="match status" value="1"/>
</dbReference>
<keyword evidence="2" id="KW-0813">Transport</keyword>
<feature type="signal peptide" evidence="5">
    <location>
        <begin position="1"/>
        <end position="24"/>
    </location>
</feature>